<dbReference type="RefSeq" id="WP_348387132.1">
    <property type="nucleotide sequence ID" value="NZ_CP134146.1"/>
</dbReference>
<name>A0ABY9TH73_9GAMM</name>
<protein>
    <submittedName>
        <fullName evidence="1">Uncharacterized protein</fullName>
    </submittedName>
</protein>
<proteinExistence type="predicted"/>
<dbReference type="Proteomes" id="UP001248581">
    <property type="component" value="Chromosome"/>
</dbReference>
<reference evidence="2" key="1">
    <citation type="submission" date="2023-09" db="EMBL/GenBank/DDBJ databases">
        <authorList>
            <person name="Li S."/>
            <person name="Li X."/>
            <person name="Zhang C."/>
            <person name="Zhao Z."/>
        </authorList>
    </citation>
    <scope>NUCLEOTIDE SEQUENCE [LARGE SCALE GENOMIC DNA]</scope>
    <source>
        <strain evidence="2">SQ345</strain>
    </source>
</reference>
<sequence length="90" mass="10619">MYNYQIFALSIFIISPTINAKPDCSPLLDDLKKVQSKLRSGYSVKQGEKLKTKEKKMKELWWQCRNNKLSKTEKVKLNKRLKKQNISKND</sequence>
<evidence type="ECO:0000313" key="1">
    <source>
        <dbReference type="EMBL" id="WNC67974.1"/>
    </source>
</evidence>
<organism evidence="1 2">
    <name type="scientific">Thalassotalea nanhaiensis</name>
    <dbReference type="NCBI Taxonomy" id="3065648"/>
    <lineage>
        <taxon>Bacteria</taxon>
        <taxon>Pseudomonadati</taxon>
        <taxon>Pseudomonadota</taxon>
        <taxon>Gammaproteobacteria</taxon>
        <taxon>Alteromonadales</taxon>
        <taxon>Colwelliaceae</taxon>
        <taxon>Thalassotalea</taxon>
    </lineage>
</organism>
<gene>
    <name evidence="1" type="ORF">RI845_15790</name>
</gene>
<accession>A0ABY9TH73</accession>
<evidence type="ECO:0000313" key="2">
    <source>
        <dbReference type="Proteomes" id="UP001248581"/>
    </source>
</evidence>
<dbReference type="EMBL" id="CP134146">
    <property type="protein sequence ID" value="WNC67974.1"/>
    <property type="molecule type" value="Genomic_DNA"/>
</dbReference>
<keyword evidence="2" id="KW-1185">Reference proteome</keyword>